<evidence type="ECO:0000256" key="1">
    <source>
        <dbReference type="ARBA" id="ARBA00022603"/>
    </source>
</evidence>
<dbReference type="PANTHER" id="PTHR11103:SF10">
    <property type="entry name" value="HOMOCYSTEINE S-METHYLTRANSFERASE 1-RELATED"/>
    <property type="match status" value="1"/>
</dbReference>
<dbReference type="EMBL" id="JAANBB010000160">
    <property type="protein sequence ID" value="KAF7548043.1"/>
    <property type="molecule type" value="Genomic_DNA"/>
</dbReference>
<accession>A0A9P5H7C2</accession>
<feature type="binding site" evidence="3">
    <location>
        <position position="326"/>
    </location>
    <ligand>
        <name>Zn(2+)</name>
        <dbReference type="ChEBI" id="CHEBI:29105"/>
    </ligand>
</feature>
<protein>
    <recommendedName>
        <fullName evidence="4">Hcy-binding domain-containing protein</fullName>
    </recommendedName>
</protein>
<keyword evidence="6" id="KW-1185">Reference proteome</keyword>
<sequence>MGAQILILDGGLGTSLEAKYGVTFSRATPLWSSDLLVSSPATLLACQKDFGDVPVDVLLTATYQVSLDGFAGTRNEAFPDGIGASAVPQFLDAAVAIAQEATHADASVALSCGPYGACMIPGQEYSGKYDAAHDSAAALEEWHRHRMQLFGAIADVGSRVGYVALETIPRLDEIIAMRKAVASTPALAHLPFWTALLSPGDAMTLPDGSSIEAAVEAMLDPKLSASVPWGIGINCTKVHKLDALLRIFESTVAKMVDDGRASSWPALILYPDGTNGEVYNTTTQKWELPAGAKAHDRGPWEVQVTEVVKATQDRGKWPTIVVGGCCRATSDDISHLKGHLLG</sequence>
<dbReference type="OrthoDB" id="261426at2759"/>
<dbReference type="PROSITE" id="PS50970">
    <property type="entry name" value="HCY"/>
    <property type="match status" value="1"/>
</dbReference>
<keyword evidence="2 3" id="KW-0808">Transferase</keyword>
<evidence type="ECO:0000256" key="3">
    <source>
        <dbReference type="PROSITE-ProRule" id="PRU00333"/>
    </source>
</evidence>
<dbReference type="SUPFAM" id="SSF82282">
    <property type="entry name" value="Homocysteine S-methyltransferase"/>
    <property type="match status" value="1"/>
</dbReference>
<dbReference type="PANTHER" id="PTHR11103">
    <property type="entry name" value="SLR1189 PROTEIN"/>
    <property type="match status" value="1"/>
</dbReference>
<proteinExistence type="predicted"/>
<evidence type="ECO:0000256" key="2">
    <source>
        <dbReference type="ARBA" id="ARBA00022679"/>
    </source>
</evidence>
<evidence type="ECO:0000313" key="5">
    <source>
        <dbReference type="EMBL" id="KAF7548043.1"/>
    </source>
</evidence>
<feature type="domain" description="Hcy-binding" evidence="4">
    <location>
        <begin position="1"/>
        <end position="340"/>
    </location>
</feature>
<evidence type="ECO:0000313" key="6">
    <source>
        <dbReference type="Proteomes" id="UP000722485"/>
    </source>
</evidence>
<gene>
    <name evidence="5" type="ORF">G7Z17_g7322</name>
</gene>
<dbReference type="Gene3D" id="3.20.20.330">
    <property type="entry name" value="Homocysteine-binding-like domain"/>
    <property type="match status" value="1"/>
</dbReference>
<feature type="binding site" evidence="3">
    <location>
        <position position="235"/>
    </location>
    <ligand>
        <name>Zn(2+)</name>
        <dbReference type="ChEBI" id="CHEBI:29105"/>
    </ligand>
</feature>
<dbReference type="InterPro" id="IPR036589">
    <property type="entry name" value="HCY_dom_sf"/>
</dbReference>
<feature type="binding site" evidence="3">
    <location>
        <position position="325"/>
    </location>
    <ligand>
        <name>Zn(2+)</name>
        <dbReference type="ChEBI" id="CHEBI:29105"/>
    </ligand>
</feature>
<evidence type="ECO:0000259" key="4">
    <source>
        <dbReference type="PROSITE" id="PS50970"/>
    </source>
</evidence>
<dbReference type="Pfam" id="PF02574">
    <property type="entry name" value="S-methyl_trans"/>
    <property type="match status" value="1"/>
</dbReference>
<organism evidence="5 6">
    <name type="scientific">Cylindrodendrum hubeiense</name>
    <dbReference type="NCBI Taxonomy" id="595255"/>
    <lineage>
        <taxon>Eukaryota</taxon>
        <taxon>Fungi</taxon>
        <taxon>Dikarya</taxon>
        <taxon>Ascomycota</taxon>
        <taxon>Pezizomycotina</taxon>
        <taxon>Sordariomycetes</taxon>
        <taxon>Hypocreomycetidae</taxon>
        <taxon>Hypocreales</taxon>
        <taxon>Nectriaceae</taxon>
        <taxon>Cylindrodendrum</taxon>
    </lineage>
</organism>
<keyword evidence="1 3" id="KW-0489">Methyltransferase</keyword>
<reference evidence="5" key="1">
    <citation type="submission" date="2020-03" db="EMBL/GenBank/DDBJ databases">
        <title>Draft Genome Sequence of Cylindrodendrum hubeiense.</title>
        <authorList>
            <person name="Buettner E."/>
            <person name="Kellner H."/>
        </authorList>
    </citation>
    <scope>NUCLEOTIDE SEQUENCE</scope>
    <source>
        <strain evidence="5">IHI 201604</strain>
    </source>
</reference>
<comment type="cofactor">
    <cofactor evidence="3">
        <name>Zn(2+)</name>
        <dbReference type="ChEBI" id="CHEBI:29105"/>
    </cofactor>
</comment>
<dbReference type="GO" id="GO:0008168">
    <property type="term" value="F:methyltransferase activity"/>
    <property type="evidence" value="ECO:0007669"/>
    <property type="project" value="UniProtKB-UniRule"/>
</dbReference>
<comment type="caution">
    <text evidence="5">The sequence shown here is derived from an EMBL/GenBank/DDBJ whole genome shotgun (WGS) entry which is preliminary data.</text>
</comment>
<dbReference type="AlphaFoldDB" id="A0A9P5H7C2"/>
<dbReference type="GO" id="GO:0046872">
    <property type="term" value="F:metal ion binding"/>
    <property type="evidence" value="ECO:0007669"/>
    <property type="project" value="UniProtKB-KW"/>
</dbReference>
<dbReference type="GO" id="GO:0032259">
    <property type="term" value="P:methylation"/>
    <property type="evidence" value="ECO:0007669"/>
    <property type="project" value="UniProtKB-KW"/>
</dbReference>
<keyword evidence="3" id="KW-0862">Zinc</keyword>
<dbReference type="InterPro" id="IPR003726">
    <property type="entry name" value="HCY_dom"/>
</dbReference>
<dbReference type="Proteomes" id="UP000722485">
    <property type="component" value="Unassembled WGS sequence"/>
</dbReference>
<name>A0A9P5H7C2_9HYPO</name>
<keyword evidence="3" id="KW-0479">Metal-binding</keyword>